<dbReference type="RefSeq" id="WP_090675015.1">
    <property type="nucleotide sequence ID" value="NZ_FNIT01000007.1"/>
</dbReference>
<keyword evidence="1" id="KW-0812">Transmembrane</keyword>
<gene>
    <name evidence="2" type="ORF">SAMN05192530_10768</name>
</gene>
<dbReference type="Proteomes" id="UP000198793">
    <property type="component" value="Unassembled WGS sequence"/>
</dbReference>
<evidence type="ECO:0000313" key="3">
    <source>
        <dbReference type="Proteomes" id="UP000198793"/>
    </source>
</evidence>
<feature type="transmembrane region" description="Helical" evidence="1">
    <location>
        <begin position="32"/>
        <end position="53"/>
    </location>
</feature>
<proteinExistence type="predicted"/>
<sequence length="123" mass="13568">MSQDSTSLVTEPSRARFHAVADRSSAGRPVHVVTLLVAMPVIGALAAATAWALGGTGWQMGLSVLASWFLIQLIYAAQIAFYATKSRYIQSVERIESWCHNLSDEGIASPEFDRDADYRRPRR</sequence>
<dbReference type="AlphaFoldDB" id="A0A1H0K3H6"/>
<evidence type="ECO:0000313" key="2">
    <source>
        <dbReference type="EMBL" id="SDO50300.1"/>
    </source>
</evidence>
<organism evidence="2 3">
    <name type="scientific">Aureimonas jatrophae</name>
    <dbReference type="NCBI Taxonomy" id="1166073"/>
    <lineage>
        <taxon>Bacteria</taxon>
        <taxon>Pseudomonadati</taxon>
        <taxon>Pseudomonadota</taxon>
        <taxon>Alphaproteobacteria</taxon>
        <taxon>Hyphomicrobiales</taxon>
        <taxon>Aurantimonadaceae</taxon>
        <taxon>Aureimonas</taxon>
    </lineage>
</organism>
<accession>A0A1H0K3H6</accession>
<name>A0A1H0K3H6_9HYPH</name>
<keyword evidence="1" id="KW-0472">Membrane</keyword>
<protein>
    <submittedName>
        <fullName evidence="2">Uncharacterized protein</fullName>
    </submittedName>
</protein>
<feature type="transmembrane region" description="Helical" evidence="1">
    <location>
        <begin position="65"/>
        <end position="84"/>
    </location>
</feature>
<dbReference type="EMBL" id="FNIT01000007">
    <property type="protein sequence ID" value="SDO50300.1"/>
    <property type="molecule type" value="Genomic_DNA"/>
</dbReference>
<evidence type="ECO:0000256" key="1">
    <source>
        <dbReference type="SAM" id="Phobius"/>
    </source>
</evidence>
<reference evidence="2 3" key="1">
    <citation type="submission" date="2016-10" db="EMBL/GenBank/DDBJ databases">
        <authorList>
            <person name="de Groot N.N."/>
        </authorList>
    </citation>
    <scope>NUCLEOTIDE SEQUENCE [LARGE SCALE GENOMIC DNA]</scope>
    <source>
        <strain evidence="3">L7-484,KACC 16230,DSM 25025</strain>
    </source>
</reference>
<keyword evidence="3" id="KW-1185">Reference proteome</keyword>
<dbReference type="OrthoDB" id="10006093at2"/>
<keyword evidence="1" id="KW-1133">Transmembrane helix</keyword>